<dbReference type="PIRSF" id="PIRSF002741">
    <property type="entry name" value="MppA"/>
    <property type="match status" value="1"/>
</dbReference>
<dbReference type="Proteomes" id="UP000571084">
    <property type="component" value="Unassembled WGS sequence"/>
</dbReference>
<dbReference type="InterPro" id="IPR030678">
    <property type="entry name" value="Peptide/Ni-bd"/>
</dbReference>
<dbReference type="AlphaFoldDB" id="A0A840RLU2"/>
<evidence type="ECO:0000313" key="6">
    <source>
        <dbReference type="Proteomes" id="UP000571084"/>
    </source>
</evidence>
<feature type="signal peptide" evidence="3">
    <location>
        <begin position="1"/>
        <end position="26"/>
    </location>
</feature>
<feature type="chain" id="PRO_5032867270" evidence="3">
    <location>
        <begin position="27"/>
        <end position="539"/>
    </location>
</feature>
<dbReference type="Gene3D" id="3.40.190.10">
    <property type="entry name" value="Periplasmic binding protein-like II"/>
    <property type="match status" value="1"/>
</dbReference>
<dbReference type="Pfam" id="PF00496">
    <property type="entry name" value="SBP_bac_5"/>
    <property type="match status" value="1"/>
</dbReference>
<comment type="similarity">
    <text evidence="1">Belongs to the bacterial solute-binding protein 5 family.</text>
</comment>
<organism evidence="5 6">
    <name type="scientific">Glaciimonas immobilis</name>
    <dbReference type="NCBI Taxonomy" id="728004"/>
    <lineage>
        <taxon>Bacteria</taxon>
        <taxon>Pseudomonadati</taxon>
        <taxon>Pseudomonadota</taxon>
        <taxon>Betaproteobacteria</taxon>
        <taxon>Burkholderiales</taxon>
        <taxon>Oxalobacteraceae</taxon>
        <taxon>Glaciimonas</taxon>
    </lineage>
</organism>
<dbReference type="InterPro" id="IPR023765">
    <property type="entry name" value="SBP_5_CS"/>
</dbReference>
<comment type="caution">
    <text evidence="5">The sequence shown here is derived from an EMBL/GenBank/DDBJ whole genome shotgun (WGS) entry which is preliminary data.</text>
</comment>
<evidence type="ECO:0000259" key="4">
    <source>
        <dbReference type="Pfam" id="PF00496"/>
    </source>
</evidence>
<dbReference type="Gene3D" id="3.90.76.10">
    <property type="entry name" value="Dipeptide-binding Protein, Domain 1"/>
    <property type="match status" value="1"/>
</dbReference>
<dbReference type="GO" id="GO:0042938">
    <property type="term" value="P:dipeptide transport"/>
    <property type="evidence" value="ECO:0007669"/>
    <property type="project" value="TreeGrafter"/>
</dbReference>
<reference evidence="5 6" key="1">
    <citation type="submission" date="2020-08" db="EMBL/GenBank/DDBJ databases">
        <title>Genomic Encyclopedia of Type Strains, Phase IV (KMG-IV): sequencing the most valuable type-strain genomes for metagenomic binning, comparative biology and taxonomic classification.</title>
        <authorList>
            <person name="Goeker M."/>
        </authorList>
    </citation>
    <scope>NUCLEOTIDE SEQUENCE [LARGE SCALE GENOMIC DNA]</scope>
    <source>
        <strain evidence="5 6">DSM 23240</strain>
    </source>
</reference>
<dbReference type="SUPFAM" id="SSF53850">
    <property type="entry name" value="Periplasmic binding protein-like II"/>
    <property type="match status" value="1"/>
</dbReference>
<dbReference type="PANTHER" id="PTHR30290">
    <property type="entry name" value="PERIPLASMIC BINDING COMPONENT OF ABC TRANSPORTER"/>
    <property type="match status" value="1"/>
</dbReference>
<keyword evidence="6" id="KW-1185">Reference proteome</keyword>
<dbReference type="PANTHER" id="PTHR30290:SF38">
    <property type="entry name" value="D,D-DIPEPTIDE-BINDING PERIPLASMIC PROTEIN DDPA-RELATED"/>
    <property type="match status" value="1"/>
</dbReference>
<name>A0A840RLU2_9BURK</name>
<dbReference type="PROSITE" id="PS01040">
    <property type="entry name" value="SBP_BACTERIAL_5"/>
    <property type="match status" value="1"/>
</dbReference>
<evidence type="ECO:0000256" key="3">
    <source>
        <dbReference type="SAM" id="SignalP"/>
    </source>
</evidence>
<keyword evidence="2 3" id="KW-0732">Signal</keyword>
<sequence>MMKNAKFAAKVGLVAVLSVCAGLASAQAKKTLVYCSEASPEGFSPQLYTTGNTFDASAIPIFNRLVDFEMGTTAIKPGLALSWVISDDGTVYTFKLRKGVKFHSNAKFKPTRDMNADDVVFTFDRMGNPANPFHTLERGQSFGYYLDMGLNNIIDKVEKVDDSTVRFKLKHAESPFLADLVMYFASIYSAEYAAQLDKAGTRELLDRDPIGTGPFEFVSYQKDAVIRYKAFEGYWDGRPKIDNLIYAITPDASVRFAKLKANECQVMSYPKPADLAAMKADKNINLISKPGMNIGYIAFNVEKKPFDNKLVRQALSMAIDKETILKTVYQGAGQVAKNPIPPTLWSYNDKIKDYPYDLKKAKELLAKAGYPNGTEIEMWYLPVQRPYNPDGKRIGELIQADWAKIGVKVKLTTYEWGEYLKRSKQGDQQSMMFGWSGDNGDPDNFFGNLLSCDGVKGGGNVSRWCNKDFDALVQKAKLVSKQSDRAALYDKAQVIAHEEAPWIDIAHSVGFVPVRKNVVGFKIPATPYSFYFDKVDIVK</sequence>
<evidence type="ECO:0000256" key="2">
    <source>
        <dbReference type="ARBA" id="ARBA00022729"/>
    </source>
</evidence>
<feature type="domain" description="Solute-binding protein family 5" evidence="4">
    <location>
        <begin position="75"/>
        <end position="455"/>
    </location>
</feature>
<dbReference type="FunFam" id="3.10.105.10:FF:000002">
    <property type="entry name" value="Dipeptide ABC transporter, substrate-binding protein"/>
    <property type="match status" value="1"/>
</dbReference>
<evidence type="ECO:0000313" key="5">
    <source>
        <dbReference type="EMBL" id="MBB5198615.1"/>
    </source>
</evidence>
<dbReference type="FunFam" id="3.40.190.10:FF:000036">
    <property type="entry name" value="Dipeptide ABC transporter, substrate-binding protein"/>
    <property type="match status" value="1"/>
</dbReference>
<dbReference type="GO" id="GO:0043190">
    <property type="term" value="C:ATP-binding cassette (ABC) transporter complex"/>
    <property type="evidence" value="ECO:0007669"/>
    <property type="project" value="InterPro"/>
</dbReference>
<protein>
    <submittedName>
        <fullName evidence="5">Dipeptide transport system substrate-binding protein</fullName>
    </submittedName>
</protein>
<gene>
    <name evidence="5" type="ORF">HNR39_000425</name>
</gene>
<dbReference type="InterPro" id="IPR000914">
    <property type="entry name" value="SBP_5_dom"/>
</dbReference>
<proteinExistence type="inferred from homology"/>
<dbReference type="InterPro" id="IPR039424">
    <property type="entry name" value="SBP_5"/>
</dbReference>
<dbReference type="GO" id="GO:1904680">
    <property type="term" value="F:peptide transmembrane transporter activity"/>
    <property type="evidence" value="ECO:0007669"/>
    <property type="project" value="TreeGrafter"/>
</dbReference>
<evidence type="ECO:0000256" key="1">
    <source>
        <dbReference type="ARBA" id="ARBA00005695"/>
    </source>
</evidence>
<dbReference type="CDD" id="cd08493">
    <property type="entry name" value="PBP2_DppA_like"/>
    <property type="match status" value="1"/>
</dbReference>
<dbReference type="GO" id="GO:0030288">
    <property type="term" value="C:outer membrane-bounded periplasmic space"/>
    <property type="evidence" value="ECO:0007669"/>
    <property type="project" value="TreeGrafter"/>
</dbReference>
<dbReference type="EMBL" id="JACHHQ010000001">
    <property type="protein sequence ID" value="MBB5198615.1"/>
    <property type="molecule type" value="Genomic_DNA"/>
</dbReference>
<accession>A0A840RLU2</accession>
<dbReference type="Gene3D" id="3.10.105.10">
    <property type="entry name" value="Dipeptide-binding Protein, Domain 3"/>
    <property type="match status" value="1"/>
</dbReference>